<comment type="subcellular location">
    <subcellularLocation>
        <location evidence="1">Cytoplasm</location>
    </subcellularLocation>
</comment>
<evidence type="ECO:0000256" key="10">
    <source>
        <dbReference type="ARBA" id="ARBA00022840"/>
    </source>
</evidence>
<evidence type="ECO:0000313" key="17">
    <source>
        <dbReference type="EMBL" id="HAN25496.1"/>
    </source>
</evidence>
<feature type="non-terminal residue" evidence="17">
    <location>
        <position position="1"/>
    </location>
</feature>
<dbReference type="InterPro" id="IPR027417">
    <property type="entry name" value="P-loop_NTPase"/>
</dbReference>
<dbReference type="GO" id="GO:0016887">
    <property type="term" value="F:ATP hydrolysis activity"/>
    <property type="evidence" value="ECO:0007669"/>
    <property type="project" value="InterPro"/>
</dbReference>
<evidence type="ECO:0000256" key="9">
    <source>
        <dbReference type="ARBA" id="ARBA00022833"/>
    </source>
</evidence>
<keyword evidence="11" id="KW-0267">Excision nuclease</keyword>
<dbReference type="Gene3D" id="1.20.1580.10">
    <property type="entry name" value="ABC transporter ATPase like domain"/>
    <property type="match status" value="1"/>
</dbReference>
<organism evidence="17 18">
    <name type="scientific">Microbacterium ginsengisoli</name>
    <dbReference type="NCBI Taxonomy" id="400772"/>
    <lineage>
        <taxon>Bacteria</taxon>
        <taxon>Bacillati</taxon>
        <taxon>Actinomycetota</taxon>
        <taxon>Actinomycetes</taxon>
        <taxon>Micrococcales</taxon>
        <taxon>Microbacteriaceae</taxon>
        <taxon>Microbacterium</taxon>
    </lineage>
</organism>
<evidence type="ECO:0000256" key="1">
    <source>
        <dbReference type="ARBA" id="ARBA00004496"/>
    </source>
</evidence>
<comment type="similarity">
    <text evidence="14">Belongs to the ABC transporter superfamily. UvrA family.</text>
</comment>
<dbReference type="SUPFAM" id="SSF52540">
    <property type="entry name" value="P-loop containing nucleoside triphosphate hydrolases"/>
    <property type="match status" value="1"/>
</dbReference>
<evidence type="ECO:0000256" key="6">
    <source>
        <dbReference type="ARBA" id="ARBA00022763"/>
    </source>
</evidence>
<accession>A0A3C1KGY6</accession>
<keyword evidence="10" id="KW-0067">ATP-binding</keyword>
<keyword evidence="3" id="KW-0479">Metal-binding</keyword>
<keyword evidence="8" id="KW-0863">Zinc-finger</keyword>
<keyword evidence="12" id="KW-0238">DNA-binding</keyword>
<comment type="caution">
    <text evidence="17">The sequence shown here is derived from an EMBL/GenBank/DDBJ whole genome shotgun (WGS) entry which is preliminary data.</text>
</comment>
<keyword evidence="6" id="KW-0227">DNA damage</keyword>
<keyword evidence="2" id="KW-0963">Cytoplasm</keyword>
<evidence type="ECO:0000256" key="11">
    <source>
        <dbReference type="ARBA" id="ARBA00022881"/>
    </source>
</evidence>
<dbReference type="PROSITE" id="PS00211">
    <property type="entry name" value="ABC_TRANSPORTER_1"/>
    <property type="match status" value="1"/>
</dbReference>
<dbReference type="AlphaFoldDB" id="A0A3C1KGY6"/>
<dbReference type="InterPro" id="IPR017871">
    <property type="entry name" value="ABC_transporter-like_CS"/>
</dbReference>
<protein>
    <recommendedName>
        <fullName evidence="15">UvrABC system protein A</fullName>
    </recommendedName>
    <alternativeName>
        <fullName evidence="16">Excinuclease ABC subunit A</fullName>
    </alternativeName>
</protein>
<dbReference type="FunFam" id="1.20.1580.10:FF:000002">
    <property type="entry name" value="UvrABC system protein A"/>
    <property type="match status" value="1"/>
</dbReference>
<keyword evidence="5" id="KW-0547">Nucleotide-binding</keyword>
<dbReference type="GO" id="GO:0003677">
    <property type="term" value="F:DNA binding"/>
    <property type="evidence" value="ECO:0007669"/>
    <property type="project" value="UniProtKB-KW"/>
</dbReference>
<sequence>IDIDQSPIGRTPRSNPATYTGVFDHVRKLFAATPEAKMRGYLQGRFSFNVKGGRCEACSGDGTIKIEMNFLPDVYVDCEVCHGKRYNRDTLSVHYKGRNIAEVLEMPIAEAADFFEPIQAIHRYLRTLVDVGLGYVRLGQSATTLSGGEAQRVKLATELQRRSNGRSIYVLDEPTTGLHFEDVRRLLEVLGGLVDKGNTVIVIEHNLDVIKSSDWIIDLGPEGGSGGGQIIATGTPEQVARAEGSHTGAFLAEILEQDAERKAS</sequence>
<gene>
    <name evidence="17" type="ORF">DCP95_13175</name>
</gene>
<evidence type="ECO:0000256" key="8">
    <source>
        <dbReference type="ARBA" id="ARBA00022771"/>
    </source>
</evidence>
<keyword evidence="7" id="KW-0228">DNA excision</keyword>
<evidence type="ECO:0000256" key="7">
    <source>
        <dbReference type="ARBA" id="ARBA00022769"/>
    </source>
</evidence>
<dbReference type="GO" id="GO:0006281">
    <property type="term" value="P:DNA repair"/>
    <property type="evidence" value="ECO:0007669"/>
    <property type="project" value="UniProtKB-KW"/>
</dbReference>
<dbReference type="GO" id="GO:0005524">
    <property type="term" value="F:ATP binding"/>
    <property type="evidence" value="ECO:0007669"/>
    <property type="project" value="UniProtKB-KW"/>
</dbReference>
<dbReference type="GO" id="GO:0005737">
    <property type="term" value="C:cytoplasm"/>
    <property type="evidence" value="ECO:0007669"/>
    <property type="project" value="UniProtKB-SubCell"/>
</dbReference>
<dbReference type="Gene3D" id="3.40.50.300">
    <property type="entry name" value="P-loop containing nucleotide triphosphate hydrolases"/>
    <property type="match status" value="1"/>
</dbReference>
<evidence type="ECO:0000256" key="2">
    <source>
        <dbReference type="ARBA" id="ARBA00022490"/>
    </source>
</evidence>
<evidence type="ECO:0000256" key="3">
    <source>
        <dbReference type="ARBA" id="ARBA00022723"/>
    </source>
</evidence>
<proteinExistence type="inferred from homology"/>
<evidence type="ECO:0000256" key="13">
    <source>
        <dbReference type="ARBA" id="ARBA00023204"/>
    </source>
</evidence>
<dbReference type="PANTHER" id="PTHR43152:SF3">
    <property type="entry name" value="UVRABC SYSTEM PROTEIN A"/>
    <property type="match status" value="1"/>
</dbReference>
<name>A0A3C1KGY6_9MICO</name>
<evidence type="ECO:0000256" key="16">
    <source>
        <dbReference type="ARBA" id="ARBA00042156"/>
    </source>
</evidence>
<keyword evidence="9" id="KW-0862">Zinc</keyword>
<keyword evidence="4" id="KW-0677">Repeat</keyword>
<evidence type="ECO:0000256" key="5">
    <source>
        <dbReference type="ARBA" id="ARBA00022741"/>
    </source>
</evidence>
<dbReference type="EMBL" id="DMNG01000228">
    <property type="protein sequence ID" value="HAN25496.1"/>
    <property type="molecule type" value="Genomic_DNA"/>
</dbReference>
<evidence type="ECO:0000313" key="18">
    <source>
        <dbReference type="Proteomes" id="UP000257479"/>
    </source>
</evidence>
<dbReference type="GO" id="GO:0008270">
    <property type="term" value="F:zinc ion binding"/>
    <property type="evidence" value="ECO:0007669"/>
    <property type="project" value="UniProtKB-KW"/>
</dbReference>
<evidence type="ECO:0000256" key="12">
    <source>
        <dbReference type="ARBA" id="ARBA00023125"/>
    </source>
</evidence>
<evidence type="ECO:0000256" key="4">
    <source>
        <dbReference type="ARBA" id="ARBA00022737"/>
    </source>
</evidence>
<keyword evidence="13" id="KW-0234">DNA repair</keyword>
<dbReference type="Proteomes" id="UP000257479">
    <property type="component" value="Unassembled WGS sequence"/>
</dbReference>
<dbReference type="PANTHER" id="PTHR43152">
    <property type="entry name" value="UVRABC SYSTEM PROTEIN A"/>
    <property type="match status" value="1"/>
</dbReference>
<dbReference type="GO" id="GO:0004518">
    <property type="term" value="F:nuclease activity"/>
    <property type="evidence" value="ECO:0007669"/>
    <property type="project" value="UniProtKB-KW"/>
</dbReference>
<evidence type="ECO:0000256" key="15">
    <source>
        <dbReference type="ARBA" id="ARBA00039316"/>
    </source>
</evidence>
<evidence type="ECO:0000256" key="14">
    <source>
        <dbReference type="ARBA" id="ARBA00038000"/>
    </source>
</evidence>
<reference evidence="17 18" key="1">
    <citation type="journal article" date="2018" name="Nat. Biotechnol.">
        <title>A standardized bacterial taxonomy based on genome phylogeny substantially revises the tree of life.</title>
        <authorList>
            <person name="Parks D.H."/>
            <person name="Chuvochina M."/>
            <person name="Waite D.W."/>
            <person name="Rinke C."/>
            <person name="Skarshewski A."/>
            <person name="Chaumeil P.A."/>
            <person name="Hugenholtz P."/>
        </authorList>
    </citation>
    <scope>NUCLEOTIDE SEQUENCE [LARGE SCALE GENOMIC DNA]</scope>
    <source>
        <strain evidence="17">UBA9152</strain>
    </source>
</reference>